<dbReference type="InterPro" id="IPR037523">
    <property type="entry name" value="VOC_core"/>
</dbReference>
<evidence type="ECO:0000259" key="1">
    <source>
        <dbReference type="PROSITE" id="PS51819"/>
    </source>
</evidence>
<dbReference type="Gene3D" id="3.10.180.10">
    <property type="entry name" value="2,3-Dihydroxybiphenyl 1,2-Dioxygenase, domain 1"/>
    <property type="match status" value="1"/>
</dbReference>
<dbReference type="RefSeq" id="WP_179541684.1">
    <property type="nucleotide sequence ID" value="NZ_BAAALL010000011.1"/>
</dbReference>
<evidence type="ECO:0000313" key="3">
    <source>
        <dbReference type="Proteomes" id="UP000535437"/>
    </source>
</evidence>
<dbReference type="InterPro" id="IPR041581">
    <property type="entry name" value="Glyoxalase_6"/>
</dbReference>
<dbReference type="InterPro" id="IPR029068">
    <property type="entry name" value="Glyas_Bleomycin-R_OHBP_Dase"/>
</dbReference>
<dbReference type="Proteomes" id="UP000535437">
    <property type="component" value="Unassembled WGS sequence"/>
</dbReference>
<dbReference type="PANTHER" id="PTHR33993:SF14">
    <property type="entry name" value="GB|AAF24581.1"/>
    <property type="match status" value="1"/>
</dbReference>
<dbReference type="Pfam" id="PF18029">
    <property type="entry name" value="Glyoxalase_6"/>
    <property type="match status" value="1"/>
</dbReference>
<keyword evidence="3" id="KW-1185">Reference proteome</keyword>
<dbReference type="InterPro" id="IPR052164">
    <property type="entry name" value="Anthracycline_SecMetBiosynth"/>
</dbReference>
<dbReference type="SUPFAM" id="SSF54593">
    <property type="entry name" value="Glyoxalase/Bleomycin resistance protein/Dihydroxybiphenyl dioxygenase"/>
    <property type="match status" value="1"/>
</dbReference>
<sequence length="125" mass="13774">MPRVIGIGGFFFRARDPERLTAWYAEHLDVLRPPASYEAPVWTQAAGPTVFAPFGDDGPNEHLGPSGWGLNLRVDDLDGMVARLLDAGLDVTIDSQVYPNGRFASLHDPEGNPIQLWEVAEHPVR</sequence>
<proteinExistence type="predicted"/>
<dbReference type="GO" id="GO:0016829">
    <property type="term" value="F:lyase activity"/>
    <property type="evidence" value="ECO:0007669"/>
    <property type="project" value="UniProtKB-KW"/>
</dbReference>
<dbReference type="AlphaFoldDB" id="A0A7Z0GNG2"/>
<protein>
    <submittedName>
        <fullName evidence="2">Putative enzyme related to lactoylglutathione lyase</fullName>
    </submittedName>
</protein>
<gene>
    <name evidence="2" type="ORF">HNR09_001742</name>
</gene>
<organism evidence="2 3">
    <name type="scientific">Nesterenkonia xinjiangensis</name>
    <dbReference type="NCBI Taxonomy" id="225327"/>
    <lineage>
        <taxon>Bacteria</taxon>
        <taxon>Bacillati</taxon>
        <taxon>Actinomycetota</taxon>
        <taxon>Actinomycetes</taxon>
        <taxon>Micrococcales</taxon>
        <taxon>Micrococcaceae</taxon>
        <taxon>Nesterenkonia</taxon>
    </lineage>
</organism>
<name>A0A7Z0GNG2_9MICC</name>
<evidence type="ECO:0000313" key="2">
    <source>
        <dbReference type="EMBL" id="NYJ78331.1"/>
    </source>
</evidence>
<accession>A0A7Z0GNG2</accession>
<dbReference type="PROSITE" id="PS51819">
    <property type="entry name" value="VOC"/>
    <property type="match status" value="1"/>
</dbReference>
<feature type="domain" description="VOC" evidence="1">
    <location>
        <begin position="6"/>
        <end position="119"/>
    </location>
</feature>
<comment type="caution">
    <text evidence="2">The sequence shown here is derived from an EMBL/GenBank/DDBJ whole genome shotgun (WGS) entry which is preliminary data.</text>
</comment>
<dbReference type="EMBL" id="JACCFY010000001">
    <property type="protein sequence ID" value="NYJ78331.1"/>
    <property type="molecule type" value="Genomic_DNA"/>
</dbReference>
<keyword evidence="2" id="KW-0456">Lyase</keyword>
<dbReference type="PANTHER" id="PTHR33993">
    <property type="entry name" value="GLYOXALASE-RELATED"/>
    <property type="match status" value="1"/>
</dbReference>
<reference evidence="2 3" key="1">
    <citation type="submission" date="2020-07" db="EMBL/GenBank/DDBJ databases">
        <title>Sequencing the genomes of 1000 actinobacteria strains.</title>
        <authorList>
            <person name="Klenk H.-P."/>
        </authorList>
    </citation>
    <scope>NUCLEOTIDE SEQUENCE [LARGE SCALE GENOMIC DNA]</scope>
    <source>
        <strain evidence="2 3">DSM 15475</strain>
    </source>
</reference>